<sequence>MDIFGDLTTDAIAAHQAAIAADALADARRIASAWLATGPGHGLTHDEITDTLTQRNAADPQYQRLAPFEKRWALLVIRLLRNAMDATPAVHDAHHRGASWADIGNALGIARATAFNRFSETARATRNPAEKNQTPGVSPAQASHTALQNPPLQAQIEDNRAHPERRRPRPKRRRLEEWPPLPDDD</sequence>
<dbReference type="RefSeq" id="WP_317722379.1">
    <property type="nucleotide sequence ID" value="NZ_JAWLVK010000018.1"/>
</dbReference>
<dbReference type="AlphaFoldDB" id="A0AAE4VCN6"/>
<proteinExistence type="predicted"/>
<feature type="region of interest" description="Disordered" evidence="1">
    <location>
        <begin position="124"/>
        <end position="185"/>
    </location>
</feature>
<feature type="compositionally biased region" description="Polar residues" evidence="1">
    <location>
        <begin position="124"/>
        <end position="152"/>
    </location>
</feature>
<dbReference type="Proteomes" id="UP001186041">
    <property type="component" value="Unassembled WGS sequence"/>
</dbReference>
<accession>A0AAE4VCN6</accession>
<evidence type="ECO:0000313" key="3">
    <source>
        <dbReference type="Proteomes" id="UP001186041"/>
    </source>
</evidence>
<feature type="compositionally biased region" description="Basic residues" evidence="1">
    <location>
        <begin position="163"/>
        <end position="173"/>
    </location>
</feature>
<gene>
    <name evidence="2" type="ORF">R4485_19625</name>
</gene>
<name>A0AAE4VCN6_MYCFO</name>
<evidence type="ECO:0000313" key="2">
    <source>
        <dbReference type="EMBL" id="MDV7292386.1"/>
    </source>
</evidence>
<reference evidence="2" key="1">
    <citation type="submission" date="2023-10" db="EMBL/GenBank/DDBJ databases">
        <title>Mycolicibacterium fortuitum clinical isolates causing pulmonary infections in humans.</title>
        <authorList>
            <person name="Mejia-Ponce P.M."/>
            <person name="Zenteno-Cuevas R."/>
            <person name="Licona-Cassani C."/>
        </authorList>
    </citation>
    <scope>NUCLEOTIDE SEQUENCE</scope>
    <source>
        <strain evidence="2">M8</strain>
    </source>
</reference>
<dbReference type="EMBL" id="JAWLVV010000017">
    <property type="protein sequence ID" value="MDV7292386.1"/>
    <property type="molecule type" value="Genomic_DNA"/>
</dbReference>
<organism evidence="2 3">
    <name type="scientific">Mycolicibacterium fortuitum</name>
    <name type="common">Mycobacterium fortuitum</name>
    <dbReference type="NCBI Taxonomy" id="1766"/>
    <lineage>
        <taxon>Bacteria</taxon>
        <taxon>Bacillati</taxon>
        <taxon>Actinomycetota</taxon>
        <taxon>Actinomycetes</taxon>
        <taxon>Mycobacteriales</taxon>
        <taxon>Mycobacteriaceae</taxon>
        <taxon>Mycolicibacterium</taxon>
    </lineage>
</organism>
<protein>
    <submittedName>
        <fullName evidence="2">Uncharacterized protein</fullName>
    </submittedName>
</protein>
<evidence type="ECO:0000256" key="1">
    <source>
        <dbReference type="SAM" id="MobiDB-lite"/>
    </source>
</evidence>
<comment type="caution">
    <text evidence="2">The sequence shown here is derived from an EMBL/GenBank/DDBJ whole genome shotgun (WGS) entry which is preliminary data.</text>
</comment>